<proteinExistence type="predicted"/>
<dbReference type="InterPro" id="IPR022158">
    <property type="entry name" value="Inositol_phosphatase"/>
</dbReference>
<dbReference type="EMBL" id="BAABUJ010000016">
    <property type="protein sequence ID" value="GAA5800805.1"/>
    <property type="molecule type" value="Genomic_DNA"/>
</dbReference>
<organism evidence="3 4">
    <name type="scientific">Helicostylum pulchrum</name>
    <dbReference type="NCBI Taxonomy" id="562976"/>
    <lineage>
        <taxon>Eukaryota</taxon>
        <taxon>Fungi</taxon>
        <taxon>Fungi incertae sedis</taxon>
        <taxon>Mucoromycota</taxon>
        <taxon>Mucoromycotina</taxon>
        <taxon>Mucoromycetes</taxon>
        <taxon>Mucorales</taxon>
        <taxon>Mucorineae</taxon>
        <taxon>Mucoraceae</taxon>
        <taxon>Helicostylum</taxon>
    </lineage>
</organism>
<name>A0ABP9Y1C3_9FUNG</name>
<feature type="compositionally biased region" description="Acidic residues" evidence="1">
    <location>
        <begin position="191"/>
        <end position="201"/>
    </location>
</feature>
<dbReference type="Pfam" id="PF12456">
    <property type="entry name" value="hSac2"/>
    <property type="match status" value="1"/>
</dbReference>
<evidence type="ECO:0000259" key="2">
    <source>
        <dbReference type="Pfam" id="PF12456"/>
    </source>
</evidence>
<feature type="region of interest" description="Disordered" evidence="1">
    <location>
        <begin position="173"/>
        <end position="204"/>
    </location>
</feature>
<accession>A0ABP9Y1C3</accession>
<protein>
    <recommendedName>
        <fullName evidence="2">Inositol phosphatase domain-containing protein</fullName>
    </recommendedName>
</protein>
<evidence type="ECO:0000313" key="3">
    <source>
        <dbReference type="EMBL" id="GAA5800805.1"/>
    </source>
</evidence>
<gene>
    <name evidence="3" type="ORF">HPULCUR_006244</name>
</gene>
<dbReference type="PANTHER" id="PTHR45662">
    <property type="entry name" value="PHOSPHATIDYLINOSITIDE PHOSPHATASE SAC1"/>
    <property type="match status" value="1"/>
</dbReference>
<sequence>MVTGKRNITGMMNDASNSLARMYFNTIKDFWRQATVDFILGYHKTEIFRHVPQSTKMSAEPGIERRWAKIRSDAMKFKSPKEFEEKVLLLTEKALYICSYNYSLEKVIQFKRLALETLVSIQMGEYILSTLTPESRSADQNYGIILSYLTEGELVRWNTGSIQNKSLGALNIQQQEGGGGGGTTTITESSSSEEEEEEEEENKISSITFKAVRYNILGELDGEVESCKQQIQDMVKAITETSGHKDKGFVVQKSIIR</sequence>
<keyword evidence="4" id="KW-1185">Reference proteome</keyword>
<feature type="domain" description="Inositol phosphatase" evidence="2">
    <location>
        <begin position="67"/>
        <end position="148"/>
    </location>
</feature>
<dbReference type="Proteomes" id="UP001476247">
    <property type="component" value="Unassembled WGS sequence"/>
</dbReference>
<evidence type="ECO:0000313" key="4">
    <source>
        <dbReference type="Proteomes" id="UP001476247"/>
    </source>
</evidence>
<reference evidence="3 4" key="1">
    <citation type="submission" date="2024-04" db="EMBL/GenBank/DDBJ databases">
        <title>genome sequences of Mucor flavus KT1a and Helicostylum pulchrum KT1b strains isolation_sourced from the surface of a dry-aged beef.</title>
        <authorList>
            <person name="Toyotome T."/>
            <person name="Hosono M."/>
            <person name="Torimaru M."/>
            <person name="Fukuda K."/>
            <person name="Mikami N."/>
        </authorList>
    </citation>
    <scope>NUCLEOTIDE SEQUENCE [LARGE SCALE GENOMIC DNA]</scope>
    <source>
        <strain evidence="3 4">KT1b</strain>
    </source>
</reference>
<evidence type="ECO:0000256" key="1">
    <source>
        <dbReference type="SAM" id="MobiDB-lite"/>
    </source>
</evidence>
<dbReference type="PANTHER" id="PTHR45662:SF7">
    <property type="entry name" value="SACI DOMAIN PROTEIN (AFU_ORTHOLOGUE AFUA_1G15890)"/>
    <property type="match status" value="1"/>
</dbReference>
<comment type="caution">
    <text evidence="3">The sequence shown here is derived from an EMBL/GenBank/DDBJ whole genome shotgun (WGS) entry which is preliminary data.</text>
</comment>